<evidence type="ECO:0000256" key="11">
    <source>
        <dbReference type="ARBA" id="ARBA00030126"/>
    </source>
</evidence>
<evidence type="ECO:0000259" key="13">
    <source>
        <dbReference type="Pfam" id="PF13359"/>
    </source>
</evidence>
<evidence type="ECO:0000313" key="15">
    <source>
        <dbReference type="Proteomes" id="UP001164746"/>
    </source>
</evidence>
<proteinExistence type="inferred from homology"/>
<keyword evidence="8" id="KW-0479">Metal-binding</keyword>
<keyword evidence="10" id="KW-0539">Nucleus</keyword>
<evidence type="ECO:0000256" key="10">
    <source>
        <dbReference type="ARBA" id="ARBA00023242"/>
    </source>
</evidence>
<comment type="cofactor">
    <cofactor evidence="1">
        <name>a divalent metal cation</name>
        <dbReference type="ChEBI" id="CHEBI:60240"/>
    </cofactor>
</comment>
<organism evidence="14 15">
    <name type="scientific">Mya arenaria</name>
    <name type="common">Soft-shell clam</name>
    <dbReference type="NCBI Taxonomy" id="6604"/>
    <lineage>
        <taxon>Eukaryota</taxon>
        <taxon>Metazoa</taxon>
        <taxon>Spiralia</taxon>
        <taxon>Lophotrochozoa</taxon>
        <taxon>Mollusca</taxon>
        <taxon>Bivalvia</taxon>
        <taxon>Autobranchia</taxon>
        <taxon>Heteroconchia</taxon>
        <taxon>Euheterodonta</taxon>
        <taxon>Imparidentia</taxon>
        <taxon>Neoheterodontei</taxon>
        <taxon>Myida</taxon>
        <taxon>Myoidea</taxon>
        <taxon>Myidae</taxon>
        <taxon>Mya</taxon>
    </lineage>
</organism>
<evidence type="ECO:0000256" key="8">
    <source>
        <dbReference type="ARBA" id="ARBA00022723"/>
    </source>
</evidence>
<evidence type="ECO:0000256" key="1">
    <source>
        <dbReference type="ARBA" id="ARBA00001968"/>
    </source>
</evidence>
<dbReference type="InterPro" id="IPR026103">
    <property type="entry name" value="HARBI1_animal"/>
</dbReference>
<name>A0ABY7FK91_MYAAR</name>
<keyword evidence="6" id="KW-0963">Cytoplasm</keyword>
<evidence type="ECO:0000256" key="9">
    <source>
        <dbReference type="ARBA" id="ARBA00022801"/>
    </source>
</evidence>
<dbReference type="InterPro" id="IPR045249">
    <property type="entry name" value="HARBI1-like"/>
</dbReference>
<evidence type="ECO:0000256" key="12">
    <source>
        <dbReference type="ARBA" id="ARBA00045850"/>
    </source>
</evidence>
<evidence type="ECO:0000256" key="6">
    <source>
        <dbReference type="ARBA" id="ARBA00022490"/>
    </source>
</evidence>
<dbReference type="PANTHER" id="PTHR22930:SF85">
    <property type="entry name" value="GH03217P-RELATED"/>
    <property type="match status" value="1"/>
</dbReference>
<comment type="function">
    <text evidence="12">Transposase-derived protein that may have nuclease activity. Does not have transposase activity.</text>
</comment>
<evidence type="ECO:0000256" key="5">
    <source>
        <dbReference type="ARBA" id="ARBA00015519"/>
    </source>
</evidence>
<evidence type="ECO:0000313" key="14">
    <source>
        <dbReference type="EMBL" id="WAR21764.1"/>
    </source>
</evidence>
<feature type="domain" description="DDE Tnp4" evidence="13">
    <location>
        <begin position="315"/>
        <end position="466"/>
    </location>
</feature>
<evidence type="ECO:0000256" key="7">
    <source>
        <dbReference type="ARBA" id="ARBA00022722"/>
    </source>
</evidence>
<dbReference type="EMBL" id="CP111023">
    <property type="protein sequence ID" value="WAR21764.1"/>
    <property type="molecule type" value="Genomic_DNA"/>
</dbReference>
<dbReference type="Proteomes" id="UP001164746">
    <property type="component" value="Chromosome 12"/>
</dbReference>
<dbReference type="PANTHER" id="PTHR22930">
    <property type="match status" value="1"/>
</dbReference>
<dbReference type="Pfam" id="PF13359">
    <property type="entry name" value="DDE_Tnp_4"/>
    <property type="match status" value="1"/>
</dbReference>
<sequence>MQQCNIVVYLAPVLAGYQTVRPSGRPAIPGLNLNMIFLWYIGSLEPVCRIEERFYVTEFSVIQFCRRLCKILNISNGHMNNSGNKCIQRYVFIPNVIGALDSTHIQLKHPKEHSHTYINRVVDDSIQRQWKADSVTNTSQLQSFTNPPGDRNIFRDVFYVCKTLTFVLLRCGVEDTSLMLTCSNPAPVRVEGYVPDVVSMYSDVEFQSHFRMHRSTFEELCKIVAPDMARERSISLETRMLATLWMLGNMECYRSVADRFGISKGTLHLTVMSSSKALCQQKSNFINFPTTRREMDQVAEGFSARCGIPGIVGAVDGTHVPVPGPRSQHRASFINRKGYPSIQLQVVCDSKLRLLDTYTGWPGSVHDARVFRNCPLLDVCQQLPAPYHLIGDSAYPLSRYMLVPYRDNGHLDAQQKKFNKAHSSTRVDVERAIGLLKSKFRRLKNLDMLLAEQIPEVITACCVLHNFILDREGEDVVENVEYDSASVEEEGCSDSLNAAGEEKRRNIANLL</sequence>
<keyword evidence="9" id="KW-0378">Hydrolase</keyword>
<dbReference type="InterPro" id="IPR027806">
    <property type="entry name" value="HARBI1_dom"/>
</dbReference>
<comment type="subcellular location">
    <subcellularLocation>
        <location evidence="3">Cytoplasm</location>
    </subcellularLocation>
    <subcellularLocation>
        <location evidence="2">Nucleus</location>
    </subcellularLocation>
</comment>
<keyword evidence="7" id="KW-0540">Nuclease</keyword>
<evidence type="ECO:0000256" key="3">
    <source>
        <dbReference type="ARBA" id="ARBA00004496"/>
    </source>
</evidence>
<evidence type="ECO:0000256" key="2">
    <source>
        <dbReference type="ARBA" id="ARBA00004123"/>
    </source>
</evidence>
<reference evidence="14" key="1">
    <citation type="submission" date="2022-11" db="EMBL/GenBank/DDBJ databases">
        <title>Centuries of genome instability and evolution in soft-shell clam transmissible cancer (bioRxiv).</title>
        <authorList>
            <person name="Hart S.F.M."/>
            <person name="Yonemitsu M.A."/>
            <person name="Giersch R.M."/>
            <person name="Beal B.F."/>
            <person name="Arriagada G."/>
            <person name="Davis B.W."/>
            <person name="Ostrander E.A."/>
            <person name="Goff S.P."/>
            <person name="Metzger M.J."/>
        </authorList>
    </citation>
    <scope>NUCLEOTIDE SEQUENCE</scope>
    <source>
        <strain evidence="14">MELC-2E11</strain>
        <tissue evidence="14">Siphon/mantle</tissue>
    </source>
</reference>
<dbReference type="PRINTS" id="PR02086">
    <property type="entry name" value="PUTNUCHARBI1"/>
</dbReference>
<accession>A0ABY7FK91</accession>
<comment type="similarity">
    <text evidence="4">Belongs to the HARBI1 family.</text>
</comment>
<evidence type="ECO:0000256" key="4">
    <source>
        <dbReference type="ARBA" id="ARBA00006958"/>
    </source>
</evidence>
<gene>
    <name evidence="14" type="ORF">MAR_015738</name>
</gene>
<keyword evidence="15" id="KW-1185">Reference proteome</keyword>
<protein>
    <recommendedName>
        <fullName evidence="5">Putative nuclease HARBI1</fullName>
    </recommendedName>
    <alternativeName>
        <fullName evidence="11">Harbinger transposase-derived nuclease</fullName>
    </alternativeName>
</protein>